<reference evidence="2 3" key="1">
    <citation type="submission" date="2020-04" db="EMBL/GenBank/DDBJ databases">
        <title>Genomic insights into acetone-butanol-ethanol (ABE) fermentation by sequencing solventogenic clostridia strains.</title>
        <authorList>
            <person name="Brown S."/>
        </authorList>
    </citation>
    <scope>NUCLEOTIDE SEQUENCE [LARGE SCALE GENOMIC DNA]</scope>
    <source>
        <strain evidence="2 3">DJ011</strain>
    </source>
</reference>
<evidence type="ECO:0000313" key="3">
    <source>
        <dbReference type="Proteomes" id="UP000563151"/>
    </source>
</evidence>
<dbReference type="PANTHER" id="PTHR35024">
    <property type="entry name" value="HYPOTHETICAL CYTOSOLIC PROTEIN"/>
    <property type="match status" value="1"/>
</dbReference>
<accession>A0A923ED68</accession>
<gene>
    <name evidence="2" type="ORF">HGG79_19075</name>
</gene>
<evidence type="ECO:0000256" key="1">
    <source>
        <dbReference type="ARBA" id="ARBA00044755"/>
    </source>
</evidence>
<dbReference type="Pfam" id="PF04519">
    <property type="entry name" value="Bactofilin"/>
    <property type="match status" value="1"/>
</dbReference>
<dbReference type="AlphaFoldDB" id="A0A923ED68"/>
<comment type="similarity">
    <text evidence="1">Belongs to the bactofilin family.</text>
</comment>
<dbReference type="EMBL" id="JAAZWO010000037">
    <property type="protein sequence ID" value="MBC2399846.1"/>
    <property type="molecule type" value="Genomic_DNA"/>
</dbReference>
<dbReference type="RefSeq" id="WP_051593311.1">
    <property type="nucleotide sequence ID" value="NZ_JAAZWO010000037.1"/>
</dbReference>
<sequence length="126" mass="13691">MFNSSDKEKDKNINNIETLIGDGCSIIGSLKGENLLKIDGYLEGNIIWKDDIILGSTGYCKGDISCKNAYVSGKVEGNISCEGILTIENYGKITGDINIKNIIIKDGGVFEGRCSIVSSEEIYELE</sequence>
<protein>
    <submittedName>
        <fullName evidence="2">Polymer-forming cytoskeletal protein</fullName>
    </submittedName>
</protein>
<organism evidence="2 3">
    <name type="scientific">Clostridium tetanomorphum</name>
    <dbReference type="NCBI Taxonomy" id="1553"/>
    <lineage>
        <taxon>Bacteria</taxon>
        <taxon>Bacillati</taxon>
        <taxon>Bacillota</taxon>
        <taxon>Clostridia</taxon>
        <taxon>Eubacteriales</taxon>
        <taxon>Clostridiaceae</taxon>
        <taxon>Clostridium</taxon>
    </lineage>
</organism>
<evidence type="ECO:0000313" key="2">
    <source>
        <dbReference type="EMBL" id="MBC2399846.1"/>
    </source>
</evidence>
<keyword evidence="3" id="KW-1185">Reference proteome</keyword>
<comment type="caution">
    <text evidence="2">The sequence shown here is derived from an EMBL/GenBank/DDBJ whole genome shotgun (WGS) entry which is preliminary data.</text>
</comment>
<name>A0A923ED68_CLOTT</name>
<dbReference type="Proteomes" id="UP000563151">
    <property type="component" value="Unassembled WGS sequence"/>
</dbReference>
<dbReference type="InterPro" id="IPR007607">
    <property type="entry name" value="BacA/B"/>
</dbReference>
<proteinExistence type="inferred from homology"/>
<dbReference type="PANTHER" id="PTHR35024:SF4">
    <property type="entry name" value="POLYMER-FORMING CYTOSKELETAL PROTEIN"/>
    <property type="match status" value="1"/>
</dbReference>